<dbReference type="PANTHER" id="PTHR20854">
    <property type="entry name" value="INOSITOL MONOPHOSPHATASE"/>
    <property type="match status" value="1"/>
</dbReference>
<comment type="cofactor">
    <cofactor evidence="2 7">
        <name>Mg(2+)</name>
        <dbReference type="ChEBI" id="CHEBI:18420"/>
    </cofactor>
</comment>
<evidence type="ECO:0000313" key="9">
    <source>
        <dbReference type="Proteomes" id="UP000756860"/>
    </source>
</evidence>
<dbReference type="CDD" id="cd01639">
    <property type="entry name" value="IMPase"/>
    <property type="match status" value="1"/>
</dbReference>
<dbReference type="Proteomes" id="UP000756860">
    <property type="component" value="Unassembled WGS sequence"/>
</dbReference>
<evidence type="ECO:0000313" key="8">
    <source>
        <dbReference type="EMBL" id="MBT0653561.1"/>
    </source>
</evidence>
<dbReference type="EMBL" id="JAHCVK010000004">
    <property type="protein sequence ID" value="MBT0653561.1"/>
    <property type="molecule type" value="Genomic_DNA"/>
</dbReference>
<sequence>MQHYLDIAVQAARAAGMLQRERLWSDFAIDFKGETDLVTEVDRACEELIVGSIRQAFPDHDILAEENDYASLRSSHKWIIDPLDGTTNYAHGFPWFGVSIALEIGGEVRLGVICHPMMDELFTAVKGEGAFVNGRRLAVSRRAPLRQCLLATGFPYDRTRSNENNFAHFINFQMTARAVRRAGAAALDLAYVAAGRLDGYWECKLKPWDVAAGHLLVTEAGGMVTSHEGGAWSCYDHRILASNGLIHDEMVAVLAGVNVC</sequence>
<keyword evidence="6 7" id="KW-0460">Magnesium</keyword>
<keyword evidence="4 7" id="KW-0479">Metal-binding</keyword>
<dbReference type="Gene3D" id="3.40.190.80">
    <property type="match status" value="1"/>
</dbReference>
<dbReference type="PANTHER" id="PTHR20854:SF4">
    <property type="entry name" value="INOSITOL-1-MONOPHOSPHATASE-RELATED"/>
    <property type="match status" value="1"/>
</dbReference>
<protein>
    <recommendedName>
        <fullName evidence="7">Inositol-1-monophosphatase</fullName>
        <ecNumber evidence="7">3.1.3.25</ecNumber>
    </recommendedName>
</protein>
<dbReference type="PRINTS" id="PR00377">
    <property type="entry name" value="IMPHPHTASES"/>
</dbReference>
<evidence type="ECO:0000256" key="7">
    <source>
        <dbReference type="RuleBase" id="RU364068"/>
    </source>
</evidence>
<name>A0ABS5SDW3_9BACT</name>
<dbReference type="InterPro" id="IPR000760">
    <property type="entry name" value="Inositol_monophosphatase-like"/>
</dbReference>
<comment type="catalytic activity">
    <reaction evidence="1 7">
        <text>a myo-inositol phosphate + H2O = myo-inositol + phosphate</text>
        <dbReference type="Rhea" id="RHEA:24056"/>
        <dbReference type="ChEBI" id="CHEBI:15377"/>
        <dbReference type="ChEBI" id="CHEBI:17268"/>
        <dbReference type="ChEBI" id="CHEBI:43474"/>
        <dbReference type="ChEBI" id="CHEBI:84139"/>
        <dbReference type="EC" id="3.1.3.25"/>
    </reaction>
</comment>
<organism evidence="8 9">
    <name type="scientific">Geomobilimonas luticola</name>
    <dbReference type="NCBI Taxonomy" id="1114878"/>
    <lineage>
        <taxon>Bacteria</taxon>
        <taxon>Pseudomonadati</taxon>
        <taxon>Thermodesulfobacteriota</taxon>
        <taxon>Desulfuromonadia</taxon>
        <taxon>Geobacterales</taxon>
        <taxon>Geobacteraceae</taxon>
        <taxon>Geomobilimonas</taxon>
    </lineage>
</organism>
<proteinExistence type="inferred from homology"/>
<reference evidence="8 9" key="1">
    <citation type="submission" date="2021-05" db="EMBL/GenBank/DDBJ databases">
        <title>The draft genome of Geobacter luticola JCM 17780.</title>
        <authorList>
            <person name="Xu Z."/>
            <person name="Masuda Y."/>
            <person name="Itoh H."/>
            <person name="Senoo K."/>
        </authorList>
    </citation>
    <scope>NUCLEOTIDE SEQUENCE [LARGE SCALE GENOMIC DNA]</scope>
    <source>
        <strain evidence="8 9">JCM 17780</strain>
    </source>
</reference>
<dbReference type="EC" id="3.1.3.25" evidence="7"/>
<dbReference type="PRINTS" id="PR01959">
    <property type="entry name" value="SBIMPHPHTASE"/>
</dbReference>
<evidence type="ECO:0000256" key="3">
    <source>
        <dbReference type="ARBA" id="ARBA00009759"/>
    </source>
</evidence>
<dbReference type="InterPro" id="IPR022337">
    <property type="entry name" value="Inositol_monophosphatase_SuhB"/>
</dbReference>
<dbReference type="SUPFAM" id="SSF56655">
    <property type="entry name" value="Carbohydrate phosphatase"/>
    <property type="match status" value="1"/>
</dbReference>
<dbReference type="InterPro" id="IPR020550">
    <property type="entry name" value="Inositol_monophosphatase_CS"/>
</dbReference>
<dbReference type="RefSeq" id="WP_214175565.1">
    <property type="nucleotide sequence ID" value="NZ_JAHCVK010000004.1"/>
</dbReference>
<evidence type="ECO:0000256" key="1">
    <source>
        <dbReference type="ARBA" id="ARBA00001033"/>
    </source>
</evidence>
<gene>
    <name evidence="8" type="ORF">KI810_10880</name>
</gene>
<keyword evidence="5 7" id="KW-0378">Hydrolase</keyword>
<evidence type="ECO:0000256" key="5">
    <source>
        <dbReference type="ARBA" id="ARBA00022801"/>
    </source>
</evidence>
<evidence type="ECO:0000256" key="4">
    <source>
        <dbReference type="ARBA" id="ARBA00022723"/>
    </source>
</evidence>
<evidence type="ECO:0000256" key="6">
    <source>
        <dbReference type="ARBA" id="ARBA00022842"/>
    </source>
</evidence>
<evidence type="ECO:0000256" key="2">
    <source>
        <dbReference type="ARBA" id="ARBA00001946"/>
    </source>
</evidence>
<dbReference type="PROSITE" id="PS00630">
    <property type="entry name" value="IMP_2"/>
    <property type="match status" value="1"/>
</dbReference>
<dbReference type="Pfam" id="PF00459">
    <property type="entry name" value="Inositol_P"/>
    <property type="match status" value="1"/>
</dbReference>
<dbReference type="InterPro" id="IPR033942">
    <property type="entry name" value="IMPase"/>
</dbReference>
<keyword evidence="9" id="KW-1185">Reference proteome</keyword>
<accession>A0ABS5SDW3</accession>
<dbReference type="PROSITE" id="PS00629">
    <property type="entry name" value="IMP_1"/>
    <property type="match status" value="1"/>
</dbReference>
<dbReference type="InterPro" id="IPR020583">
    <property type="entry name" value="Inositol_monoP_metal-BS"/>
</dbReference>
<comment type="similarity">
    <text evidence="3 7">Belongs to the inositol monophosphatase superfamily.</text>
</comment>
<dbReference type="Gene3D" id="3.30.540.10">
    <property type="entry name" value="Fructose-1,6-Bisphosphatase, subunit A, domain 1"/>
    <property type="match status" value="1"/>
</dbReference>
<comment type="caution">
    <text evidence="8">The sequence shown here is derived from an EMBL/GenBank/DDBJ whole genome shotgun (WGS) entry which is preliminary data.</text>
</comment>